<sequence length="100" mass="11108">MLAAGADGDVPNSRREFVGSKDAFVFRTLTRRKASRSHTKNRRFLGTPVRAFAVRLHTAGLSLRETEAILRLIGVDRSFQAIFQLVHRLADSVSDPQNAS</sequence>
<reference evidence="1 2" key="1">
    <citation type="journal article" date="2014" name="PLoS Genet.">
        <title>Phylogenetically driven sequencing of extremely halophilic archaea reveals strategies for static and dynamic osmo-response.</title>
        <authorList>
            <person name="Becker E.A."/>
            <person name="Seitzer P.M."/>
            <person name="Tritt A."/>
            <person name="Larsen D."/>
            <person name="Krusor M."/>
            <person name="Yao A.I."/>
            <person name="Wu D."/>
            <person name="Madern D."/>
            <person name="Eisen J.A."/>
            <person name="Darling A.E."/>
            <person name="Facciotti M.T."/>
        </authorList>
    </citation>
    <scope>NUCLEOTIDE SEQUENCE [LARGE SCALE GENOMIC DNA]</scope>
    <source>
        <strain evidence="1 2">DSM 11551</strain>
    </source>
</reference>
<dbReference type="Proteomes" id="UP000011585">
    <property type="component" value="Unassembled WGS sequence"/>
</dbReference>
<name>L9ULT0_HALBP</name>
<protein>
    <submittedName>
        <fullName evidence="1">Integrase</fullName>
    </submittedName>
</protein>
<evidence type="ECO:0000313" key="1">
    <source>
        <dbReference type="EMBL" id="ELY25626.1"/>
    </source>
</evidence>
<proteinExistence type="predicted"/>
<comment type="caution">
    <text evidence="1">The sequence shown here is derived from an EMBL/GenBank/DDBJ whole genome shotgun (WGS) entry which is preliminary data.</text>
</comment>
<gene>
    <name evidence="1" type="ORF">C499_14125</name>
</gene>
<organism evidence="1 2">
    <name type="scientific">Halogeometricum borinquense (strain ATCC 700274 / DSM 11551 / JCM 10706 / KCTC 4070 / PR3)</name>
    <dbReference type="NCBI Taxonomy" id="469382"/>
    <lineage>
        <taxon>Archaea</taxon>
        <taxon>Methanobacteriati</taxon>
        <taxon>Methanobacteriota</taxon>
        <taxon>Stenosarchaea group</taxon>
        <taxon>Halobacteria</taxon>
        <taxon>Halobacteriales</taxon>
        <taxon>Haloferacaceae</taxon>
        <taxon>Halogeometricum</taxon>
    </lineage>
</organism>
<dbReference type="AlphaFoldDB" id="L9ULT0"/>
<evidence type="ECO:0000313" key="2">
    <source>
        <dbReference type="Proteomes" id="UP000011585"/>
    </source>
</evidence>
<dbReference type="EMBL" id="AOHT01000044">
    <property type="protein sequence ID" value="ELY25626.1"/>
    <property type="molecule type" value="Genomic_DNA"/>
</dbReference>
<accession>L9ULT0</accession>